<dbReference type="OrthoDB" id="2016548at2759"/>
<evidence type="ECO:0000313" key="4">
    <source>
        <dbReference type="Proteomes" id="UP000605846"/>
    </source>
</evidence>
<gene>
    <name evidence="3" type="ORF">EC973_003478</name>
</gene>
<dbReference type="EMBL" id="JABAYA010000203">
    <property type="protein sequence ID" value="KAF7722294.1"/>
    <property type="molecule type" value="Genomic_DNA"/>
</dbReference>
<evidence type="ECO:0000313" key="3">
    <source>
        <dbReference type="EMBL" id="KAF7722294.1"/>
    </source>
</evidence>
<dbReference type="Proteomes" id="UP000605846">
    <property type="component" value="Unassembled WGS sequence"/>
</dbReference>
<dbReference type="InterPro" id="IPR058581">
    <property type="entry name" value="TM_HPP"/>
</dbReference>
<comment type="caution">
    <text evidence="3">The sequence shown here is derived from an EMBL/GenBank/DDBJ whole genome shotgun (WGS) entry which is preliminary data.</text>
</comment>
<keyword evidence="4" id="KW-1185">Reference proteome</keyword>
<feature type="transmembrane region" description="Helical" evidence="1">
    <location>
        <begin position="34"/>
        <end position="54"/>
    </location>
</feature>
<evidence type="ECO:0000256" key="1">
    <source>
        <dbReference type="SAM" id="Phobius"/>
    </source>
</evidence>
<feature type="transmembrane region" description="Helical" evidence="1">
    <location>
        <begin position="168"/>
        <end position="188"/>
    </location>
</feature>
<evidence type="ECO:0000259" key="2">
    <source>
        <dbReference type="Pfam" id="PF04982"/>
    </source>
</evidence>
<dbReference type="PANTHER" id="PTHR33741:SF5">
    <property type="entry name" value="TRANSMEMBRANE PROTEIN DDB_G0269096-RELATED"/>
    <property type="match status" value="1"/>
</dbReference>
<name>A0A8H7BJI0_9FUNG</name>
<dbReference type="InterPro" id="IPR007065">
    <property type="entry name" value="HPP"/>
</dbReference>
<feature type="transmembrane region" description="Helical" evidence="1">
    <location>
        <begin position="122"/>
        <end position="143"/>
    </location>
</feature>
<keyword evidence="1" id="KW-0812">Transmembrane</keyword>
<sequence>MPSLASLPTWLSWWFGYRSTQAKPKKPLPSWRVWFWSFIGAWLGIAILEVVFIYGPGFLQYDASAIVPSFGASAVLLYGAIDSPLAQPRNAFCGHVVGAVVGVIINTLFVQLAHFSSPAQQIAVRWVAGATAMALTLVISQILKVVHPPAGATALIAVVSDSSVQEGWFYVAHVVISISLQLVVAVLVNNIEKLYPVYWWTPRPSTTPIPALPISQSHDTLGMAENGVTGQKMLADDDEATQIENKLILLPDRPFAYPPNLLLDPQEEVVLKQIQAKLAALHTL</sequence>
<dbReference type="AlphaFoldDB" id="A0A8H7BJI0"/>
<dbReference type="PANTHER" id="PTHR33741">
    <property type="entry name" value="TRANSMEMBRANE PROTEIN DDB_G0269096-RELATED"/>
    <property type="match status" value="1"/>
</dbReference>
<proteinExistence type="predicted"/>
<keyword evidence="1" id="KW-1133">Transmembrane helix</keyword>
<keyword evidence="1" id="KW-0472">Membrane</keyword>
<reference evidence="3" key="1">
    <citation type="submission" date="2020-01" db="EMBL/GenBank/DDBJ databases">
        <title>Genome Sequencing of Three Apophysomyces-Like Fungal Strains Confirms a Novel Fungal Genus in the Mucoromycota with divergent Burkholderia-like Endosymbiotic Bacteria.</title>
        <authorList>
            <person name="Stajich J.E."/>
            <person name="Macias A.M."/>
            <person name="Carter-House D."/>
            <person name="Lovett B."/>
            <person name="Kasson L.R."/>
            <person name="Berry K."/>
            <person name="Grigoriev I."/>
            <person name="Chang Y."/>
            <person name="Spatafora J."/>
            <person name="Kasson M.T."/>
        </authorList>
    </citation>
    <scope>NUCLEOTIDE SEQUENCE</scope>
    <source>
        <strain evidence="3">NRRL A-21654</strain>
    </source>
</reference>
<protein>
    <recommendedName>
        <fullName evidence="2">HPP transmembrane region domain-containing protein</fullName>
    </recommendedName>
</protein>
<organism evidence="3 4">
    <name type="scientific">Apophysomyces ossiformis</name>
    <dbReference type="NCBI Taxonomy" id="679940"/>
    <lineage>
        <taxon>Eukaryota</taxon>
        <taxon>Fungi</taxon>
        <taxon>Fungi incertae sedis</taxon>
        <taxon>Mucoromycota</taxon>
        <taxon>Mucoromycotina</taxon>
        <taxon>Mucoromycetes</taxon>
        <taxon>Mucorales</taxon>
        <taxon>Mucorineae</taxon>
        <taxon>Mucoraceae</taxon>
        <taxon>Apophysomyces</taxon>
    </lineage>
</organism>
<feature type="transmembrane region" description="Helical" evidence="1">
    <location>
        <begin position="61"/>
        <end position="80"/>
    </location>
</feature>
<feature type="domain" description="HPP transmembrane region" evidence="2">
    <location>
        <begin position="28"/>
        <end position="193"/>
    </location>
</feature>
<feature type="transmembrane region" description="Helical" evidence="1">
    <location>
        <begin position="92"/>
        <end position="110"/>
    </location>
</feature>
<accession>A0A8H7BJI0</accession>
<dbReference type="Pfam" id="PF04982">
    <property type="entry name" value="TM_HPP"/>
    <property type="match status" value="1"/>
</dbReference>